<dbReference type="PANTHER" id="PTHR36453">
    <property type="entry name" value="SECRETED PROTEIN-RELATED"/>
    <property type="match status" value="1"/>
</dbReference>
<feature type="domain" description="Right handed beta helix" evidence="2">
    <location>
        <begin position="364"/>
        <end position="520"/>
    </location>
</feature>
<feature type="transmembrane region" description="Helical" evidence="1">
    <location>
        <begin position="12"/>
        <end position="31"/>
    </location>
</feature>
<dbReference type="Pfam" id="PF18962">
    <property type="entry name" value="Por_Secre_tail"/>
    <property type="match status" value="1"/>
</dbReference>
<dbReference type="EMBL" id="QWET01000011">
    <property type="protein sequence ID" value="RIH64425.1"/>
    <property type="molecule type" value="Genomic_DNA"/>
</dbReference>
<dbReference type="InterPro" id="IPR011050">
    <property type="entry name" value="Pectin_lyase_fold/virulence"/>
</dbReference>
<evidence type="ECO:0000313" key="4">
    <source>
        <dbReference type="EMBL" id="RIH64425.1"/>
    </source>
</evidence>
<dbReference type="NCBIfam" id="TIGR04183">
    <property type="entry name" value="Por_Secre_tail"/>
    <property type="match status" value="1"/>
</dbReference>
<protein>
    <submittedName>
        <fullName evidence="4">T9SS C-terminal target domain-containing protein</fullName>
    </submittedName>
</protein>
<proteinExistence type="predicted"/>
<evidence type="ECO:0000259" key="2">
    <source>
        <dbReference type="Pfam" id="PF13229"/>
    </source>
</evidence>
<dbReference type="AlphaFoldDB" id="A0A399CXF8"/>
<dbReference type="Proteomes" id="UP000266441">
    <property type="component" value="Unassembled WGS sequence"/>
</dbReference>
<keyword evidence="5" id="KW-1185">Reference proteome</keyword>
<dbReference type="OrthoDB" id="9808066at2"/>
<name>A0A399CXF8_9BACT</name>
<dbReference type="Gene3D" id="2.160.20.10">
    <property type="entry name" value="Single-stranded right-handed beta-helix, Pectin lyase-like"/>
    <property type="match status" value="2"/>
</dbReference>
<reference evidence="4 5" key="1">
    <citation type="journal article" date="2015" name="Int. J. Syst. Evol. Microbiol.">
        <title>Mariniphaga sediminis sp. nov., isolated from coastal sediment.</title>
        <authorList>
            <person name="Wang F.Q."/>
            <person name="Shen Q.Y."/>
            <person name="Chen G.J."/>
            <person name="Du Z.J."/>
        </authorList>
    </citation>
    <scope>NUCLEOTIDE SEQUENCE [LARGE SCALE GENOMIC DNA]</scope>
    <source>
        <strain evidence="4 5">SY21</strain>
    </source>
</reference>
<dbReference type="PANTHER" id="PTHR36453:SF1">
    <property type="entry name" value="RIGHT HANDED BETA HELIX DOMAIN-CONTAINING PROTEIN"/>
    <property type="match status" value="1"/>
</dbReference>
<dbReference type="InterPro" id="IPR026444">
    <property type="entry name" value="Secre_tail"/>
</dbReference>
<organism evidence="4 5">
    <name type="scientific">Mariniphaga sediminis</name>
    <dbReference type="NCBI Taxonomy" id="1628158"/>
    <lineage>
        <taxon>Bacteria</taxon>
        <taxon>Pseudomonadati</taxon>
        <taxon>Bacteroidota</taxon>
        <taxon>Bacteroidia</taxon>
        <taxon>Marinilabiliales</taxon>
        <taxon>Prolixibacteraceae</taxon>
        <taxon>Mariniphaga</taxon>
    </lineage>
</organism>
<dbReference type="SMART" id="SM00710">
    <property type="entry name" value="PbH1"/>
    <property type="match status" value="7"/>
</dbReference>
<keyword evidence="1" id="KW-0812">Transmembrane</keyword>
<evidence type="ECO:0000313" key="5">
    <source>
        <dbReference type="Proteomes" id="UP000266441"/>
    </source>
</evidence>
<evidence type="ECO:0000259" key="3">
    <source>
        <dbReference type="Pfam" id="PF18962"/>
    </source>
</evidence>
<comment type="caution">
    <text evidence="4">The sequence shown here is derived from an EMBL/GenBank/DDBJ whole genome shotgun (WGS) entry which is preliminary data.</text>
</comment>
<evidence type="ECO:0000256" key="1">
    <source>
        <dbReference type="SAM" id="Phobius"/>
    </source>
</evidence>
<dbReference type="SUPFAM" id="SSF51126">
    <property type="entry name" value="Pectin lyase-like"/>
    <property type="match status" value="1"/>
</dbReference>
<dbReference type="Pfam" id="PF13229">
    <property type="entry name" value="Beta_helix"/>
    <property type="match status" value="1"/>
</dbReference>
<gene>
    <name evidence="4" type="ORF">D1164_15175</name>
</gene>
<accession>A0A399CXF8</accession>
<dbReference type="InterPro" id="IPR012334">
    <property type="entry name" value="Pectin_lyas_fold"/>
</dbReference>
<sequence>MKLFNYSVIKGVLLIIALSFSTYAFSTVYYISNTGNDANSGLTKQEAWQTLDKVNELSLQPGDKILLKRGDTFYGSIIINQEGNQENPIVVGAYGDGDKPLITGFKKIESWTSLDGNLWESTDSISSLSSCNMVLIDGENTPMGRIPNTDYLTYYAHSEKNQISTYSLSSSVNNWTGADIVIRTNHYVWDRRVITSHVGGTLGFENLMYQLNDGFGFFIQNDIRTVNVQNEWYYNPETGKITVFSASEPSDLKMTTIDYLIVPNGSYIVIEDLALSGANDCGIYNYLSNTAHHITVKNCDINYSGKNGISLRKYFLIIENNKVYNSNVNGIVVKNCKYGSFVRGNDIQNSGLFPGIGDGAEFCGIRAGNHNGLTVENNTIINSGYCGITFRGDSMTVKNNYIEGFCFITDDGGGIYTHSKNLKYGNKIIGNIVTGTSNNANKGTNNTLEYSWTNGIYLDQSSTDYEVAYNTAFECGEKGVFWGNSGRINFHHNTLYNSSVQFQISRGGEECKDNTIKHNIFCAKTTDQKMVKYHSPMEAAGNPIYNAAEIDSNIYARPIDDYAARPLGYNEGILTSQRINGNPENIFRPLSASYAYSWQSYSNKDQNSKMSPQGIDNLSDISILINPSDSVLTVNLEYPVIDIEGEKFSGTLQLDPYTSKIILKDYNATGVLNLNDLKDVKIFPNPCSGKLSIQLSNLKESVSVDIYDLTGKKIISQLINNQLDEMNLDGLDNGVYIVRINQGEKILSLKLIKT</sequence>
<keyword evidence="1" id="KW-1133">Transmembrane helix</keyword>
<feature type="domain" description="Secretion system C-terminal sorting" evidence="3">
    <location>
        <begin position="682"/>
        <end position="751"/>
    </location>
</feature>
<dbReference type="InterPro" id="IPR006626">
    <property type="entry name" value="PbH1"/>
</dbReference>
<dbReference type="InterPro" id="IPR039448">
    <property type="entry name" value="Beta_helix"/>
</dbReference>
<dbReference type="RefSeq" id="WP_119350850.1">
    <property type="nucleotide sequence ID" value="NZ_QWET01000011.1"/>
</dbReference>
<keyword evidence="1" id="KW-0472">Membrane</keyword>